<gene>
    <name evidence="2" type="ORF">ACFOSB_09560</name>
</gene>
<name>A0ABV7Z6T9_9DEIO</name>
<organism evidence="2 3">
    <name type="scientific">Deinococcus rufus</name>
    <dbReference type="NCBI Taxonomy" id="2136097"/>
    <lineage>
        <taxon>Bacteria</taxon>
        <taxon>Thermotogati</taxon>
        <taxon>Deinococcota</taxon>
        <taxon>Deinococci</taxon>
        <taxon>Deinococcales</taxon>
        <taxon>Deinococcaceae</taxon>
        <taxon>Deinococcus</taxon>
    </lineage>
</organism>
<keyword evidence="1" id="KW-0812">Transmembrane</keyword>
<keyword evidence="1" id="KW-0472">Membrane</keyword>
<protein>
    <submittedName>
        <fullName evidence="2">Uncharacterized protein</fullName>
    </submittedName>
</protein>
<accession>A0ABV7Z6T9</accession>
<feature type="transmembrane region" description="Helical" evidence="1">
    <location>
        <begin position="32"/>
        <end position="49"/>
    </location>
</feature>
<feature type="transmembrane region" description="Helical" evidence="1">
    <location>
        <begin position="6"/>
        <end position="25"/>
    </location>
</feature>
<keyword evidence="3" id="KW-1185">Reference proteome</keyword>
<sequence length="86" mass="9550">MTSIILAILFIIRALIIWQLSELVHNISDKKLKGLALSGMLIYVAYIVYGVITTAAINPLVIFGLIGLFLVLLAVNKFFKKQREGC</sequence>
<reference evidence="3" key="1">
    <citation type="journal article" date="2019" name="Int. J. Syst. Evol. Microbiol.">
        <title>The Global Catalogue of Microorganisms (GCM) 10K type strain sequencing project: providing services to taxonomists for standard genome sequencing and annotation.</title>
        <authorList>
            <consortium name="The Broad Institute Genomics Platform"/>
            <consortium name="The Broad Institute Genome Sequencing Center for Infectious Disease"/>
            <person name="Wu L."/>
            <person name="Ma J."/>
        </authorList>
    </citation>
    <scope>NUCLEOTIDE SEQUENCE [LARGE SCALE GENOMIC DNA]</scope>
    <source>
        <strain evidence="3">CCTCC AB 2017081</strain>
    </source>
</reference>
<feature type="transmembrane region" description="Helical" evidence="1">
    <location>
        <begin position="55"/>
        <end position="75"/>
    </location>
</feature>
<dbReference type="RefSeq" id="WP_322472556.1">
    <property type="nucleotide sequence ID" value="NZ_JBHRZG010000010.1"/>
</dbReference>
<evidence type="ECO:0000313" key="3">
    <source>
        <dbReference type="Proteomes" id="UP001595803"/>
    </source>
</evidence>
<evidence type="ECO:0000256" key="1">
    <source>
        <dbReference type="SAM" id="Phobius"/>
    </source>
</evidence>
<proteinExistence type="predicted"/>
<comment type="caution">
    <text evidence="2">The sequence shown here is derived from an EMBL/GenBank/DDBJ whole genome shotgun (WGS) entry which is preliminary data.</text>
</comment>
<dbReference type="EMBL" id="JBHRZG010000010">
    <property type="protein sequence ID" value="MFC3833102.1"/>
    <property type="molecule type" value="Genomic_DNA"/>
</dbReference>
<evidence type="ECO:0000313" key="2">
    <source>
        <dbReference type="EMBL" id="MFC3833102.1"/>
    </source>
</evidence>
<dbReference type="Proteomes" id="UP001595803">
    <property type="component" value="Unassembled WGS sequence"/>
</dbReference>
<keyword evidence="1" id="KW-1133">Transmembrane helix</keyword>